<keyword evidence="2" id="KW-0132">Cell division</keyword>
<dbReference type="Gene3D" id="3.30.70.1070">
    <property type="entry name" value="Sporulation related repeat"/>
    <property type="match status" value="1"/>
</dbReference>
<keyword evidence="2" id="KW-0131">Cell cycle</keyword>
<comment type="caution">
    <text evidence="2">The sequence shown here is derived from an EMBL/GenBank/DDBJ whole genome shotgun (WGS) entry which is preliminary data.</text>
</comment>
<reference evidence="2" key="1">
    <citation type="submission" date="2014-02" db="EMBL/GenBank/DDBJ databases">
        <title>Expanding our view of genomic diversity in Candidatus Accumulibacter clades.</title>
        <authorList>
            <person name="Skennerton C.T."/>
            <person name="Barr J.J."/>
            <person name="Slater F.R."/>
            <person name="Bond P.L."/>
            <person name="Tyson G.W."/>
        </authorList>
    </citation>
    <scope>NUCLEOTIDE SEQUENCE [LARGE SCALE GENOMIC DNA]</scope>
</reference>
<dbReference type="Gene3D" id="1.20.5.340">
    <property type="match status" value="1"/>
</dbReference>
<dbReference type="PROSITE" id="PS51724">
    <property type="entry name" value="SPOR"/>
    <property type="match status" value="1"/>
</dbReference>
<accession>A0A011MDD7</accession>
<evidence type="ECO:0000313" key="2">
    <source>
        <dbReference type="EMBL" id="EXI67783.1"/>
    </source>
</evidence>
<organism evidence="2 3">
    <name type="scientific">Candidatus Accumulibacter adjunctus</name>
    <dbReference type="NCBI Taxonomy" id="1454001"/>
    <lineage>
        <taxon>Bacteria</taxon>
        <taxon>Pseudomonadati</taxon>
        <taxon>Pseudomonadota</taxon>
        <taxon>Betaproteobacteria</taxon>
        <taxon>Candidatus Accumulibacter</taxon>
    </lineage>
</organism>
<dbReference type="InterPro" id="IPR007730">
    <property type="entry name" value="SPOR-like_dom"/>
</dbReference>
<dbReference type="Pfam" id="PF05036">
    <property type="entry name" value="SPOR"/>
    <property type="match status" value="1"/>
</dbReference>
<protein>
    <submittedName>
        <fullName evidence="2">Cell division protein DamX</fullName>
    </submittedName>
</protein>
<dbReference type="STRING" id="1454001.AW08_01724"/>
<evidence type="ECO:0000259" key="1">
    <source>
        <dbReference type="PROSITE" id="PS51724"/>
    </source>
</evidence>
<proteinExistence type="predicted"/>
<dbReference type="GO" id="GO:0051301">
    <property type="term" value="P:cell division"/>
    <property type="evidence" value="ECO:0007669"/>
    <property type="project" value="UniProtKB-KW"/>
</dbReference>
<evidence type="ECO:0000313" key="3">
    <source>
        <dbReference type="Proteomes" id="UP000020218"/>
    </source>
</evidence>
<feature type="domain" description="SPOR" evidence="1">
    <location>
        <begin position="389"/>
        <end position="470"/>
    </location>
</feature>
<name>A0A011MDD7_9PROT</name>
<dbReference type="PATRIC" id="fig|1454001.3.peg.1752"/>
<gene>
    <name evidence="2" type="ORF">AW08_01724</name>
</gene>
<dbReference type="Proteomes" id="UP000020218">
    <property type="component" value="Unassembled WGS sequence"/>
</dbReference>
<dbReference type="EMBL" id="JFAX01000008">
    <property type="protein sequence ID" value="EXI67783.1"/>
    <property type="molecule type" value="Genomic_DNA"/>
</dbReference>
<dbReference type="InterPro" id="IPR036680">
    <property type="entry name" value="SPOR-like_sf"/>
</dbReference>
<keyword evidence="3" id="KW-1185">Reference proteome</keyword>
<dbReference type="GO" id="GO:0042834">
    <property type="term" value="F:peptidoglycan binding"/>
    <property type="evidence" value="ECO:0007669"/>
    <property type="project" value="InterPro"/>
</dbReference>
<dbReference type="AlphaFoldDB" id="A0A011MDD7"/>
<sequence>MTETAKLVLPSDAQLETEANATDAAARQAAVIRPEMARLLELTQANGSSTTAKEINAQLDRVLRDYEELTALYADNNRRIDGELNDIRQTSGSLSGRVHQLGADLQQQGSSLVARATAVEQRIEMLRGQAQAAIADAEQRWEGRLASSNSRIAAELAQLDAGIASLEALFRSQEQIVGEQRARLDQFDIACQLLDSATRGNKSRIEAVREQTERQHAIVAARIDGLGALQREHYAEFQELQRLVGVLHSETRRLDEEIGKLATALATHRDETGESFKWTHLAIAAVFLLTVLGFALVKWLPAFAPAGTESALAESQSRISAVDAQVAALASRLSAQQEIDAQQQASIDRVDGKLGSLEKSLADLRGAIRKLRPQGAGAAVLHDSQWLLQQNPKAYTVQLVTSPSQGDMARFIDRNITHLALDSLAYSVSERAQGERYNLFFGVFPTLAQARAAIAALPAELQVNQPWVRPLRSVQESLR</sequence>